<dbReference type="OrthoDB" id="6622335at2759"/>
<keyword evidence="3" id="KW-1185">Reference proteome</keyword>
<organism evidence="2 3">
    <name type="scientific">Aphis gossypii</name>
    <name type="common">Cotton aphid</name>
    <dbReference type="NCBI Taxonomy" id="80765"/>
    <lineage>
        <taxon>Eukaryota</taxon>
        <taxon>Metazoa</taxon>
        <taxon>Ecdysozoa</taxon>
        <taxon>Arthropoda</taxon>
        <taxon>Hexapoda</taxon>
        <taxon>Insecta</taxon>
        <taxon>Pterygota</taxon>
        <taxon>Neoptera</taxon>
        <taxon>Paraneoptera</taxon>
        <taxon>Hemiptera</taxon>
        <taxon>Sternorrhyncha</taxon>
        <taxon>Aphidomorpha</taxon>
        <taxon>Aphidoidea</taxon>
        <taxon>Aphididae</taxon>
        <taxon>Aphidini</taxon>
        <taxon>Aphis</taxon>
        <taxon>Aphis</taxon>
    </lineage>
</organism>
<feature type="chain" id="PRO_5040425144" evidence="1">
    <location>
        <begin position="26"/>
        <end position="242"/>
    </location>
</feature>
<keyword evidence="1" id="KW-0732">Signal</keyword>
<dbReference type="EMBL" id="OU899035">
    <property type="protein sequence ID" value="CAH1721034.1"/>
    <property type="molecule type" value="Genomic_DNA"/>
</dbReference>
<proteinExistence type="predicted"/>
<gene>
    <name evidence="2" type="ORF">APHIGO_LOCUS4226</name>
</gene>
<reference evidence="2" key="2">
    <citation type="submission" date="2022-10" db="EMBL/GenBank/DDBJ databases">
        <authorList>
            <consortium name="ENA_rothamsted_submissions"/>
            <consortium name="culmorum"/>
            <person name="King R."/>
        </authorList>
    </citation>
    <scope>NUCLEOTIDE SEQUENCE</scope>
</reference>
<protein>
    <submittedName>
        <fullName evidence="2">Uncharacterized protein</fullName>
    </submittedName>
</protein>
<dbReference type="AlphaFoldDB" id="A0A9P0IZL8"/>
<reference evidence="2" key="1">
    <citation type="submission" date="2022-02" db="EMBL/GenBank/DDBJ databases">
        <authorList>
            <person name="King R."/>
        </authorList>
    </citation>
    <scope>NUCLEOTIDE SEQUENCE</scope>
</reference>
<feature type="signal peptide" evidence="1">
    <location>
        <begin position="1"/>
        <end position="25"/>
    </location>
</feature>
<evidence type="ECO:0000313" key="3">
    <source>
        <dbReference type="Proteomes" id="UP001154329"/>
    </source>
</evidence>
<sequence length="242" mass="27532">MLSQFSLFSVILILLGGRCFYGINGEQQQQEQQQQQQPEQPAKIEEITDFEGRWFAVMSTPRSDGGECNILTNNKVPCQCISADFLSLQSAAGYQVYMYAINNATSKITVDIGGASCVPPDNKKEVQGCIYSRATMDMSVIQKTPYGLSENVHGSEFFYKFKMTIIGSNLEYKYMITTMSSDKASEETVVWCRVRAPGRNTIWRQIVLHFQRLKMDIHDLDFINQLNCVYPTIPQCNEIFFC</sequence>
<evidence type="ECO:0000256" key="1">
    <source>
        <dbReference type="SAM" id="SignalP"/>
    </source>
</evidence>
<dbReference type="Proteomes" id="UP001154329">
    <property type="component" value="Chromosome 2"/>
</dbReference>
<name>A0A9P0IZL8_APHGO</name>
<accession>A0A9P0IZL8</accession>
<evidence type="ECO:0000313" key="2">
    <source>
        <dbReference type="EMBL" id="CAH1721034.1"/>
    </source>
</evidence>